<dbReference type="Pfam" id="PF00480">
    <property type="entry name" value="ROK"/>
    <property type="match status" value="1"/>
</dbReference>
<dbReference type="OrthoDB" id="9810372at2"/>
<dbReference type="InterPro" id="IPR043129">
    <property type="entry name" value="ATPase_NBD"/>
</dbReference>
<protein>
    <submittedName>
        <fullName evidence="2">ROK family protein</fullName>
    </submittedName>
</protein>
<evidence type="ECO:0000313" key="3">
    <source>
        <dbReference type="Proteomes" id="UP000435036"/>
    </source>
</evidence>
<dbReference type="InterPro" id="IPR000600">
    <property type="entry name" value="ROK"/>
</dbReference>
<organism evidence="2 3">
    <name type="scientific">Sphingobacterium humi</name>
    <dbReference type="NCBI Taxonomy" id="1796905"/>
    <lineage>
        <taxon>Bacteria</taxon>
        <taxon>Pseudomonadati</taxon>
        <taxon>Bacteroidota</taxon>
        <taxon>Sphingobacteriia</taxon>
        <taxon>Sphingobacteriales</taxon>
        <taxon>Sphingobacteriaceae</taxon>
        <taxon>Sphingobacterium</taxon>
    </lineage>
</organism>
<dbReference type="RefSeq" id="WP_160367717.1">
    <property type="nucleotide sequence ID" value="NZ_WSQA01000002.1"/>
</dbReference>
<evidence type="ECO:0000256" key="1">
    <source>
        <dbReference type="ARBA" id="ARBA00006479"/>
    </source>
</evidence>
<keyword evidence="3" id="KW-1185">Reference proteome</keyword>
<gene>
    <name evidence="2" type="ORF">GQF63_03445</name>
</gene>
<dbReference type="PANTHER" id="PTHR18964">
    <property type="entry name" value="ROK (REPRESSOR, ORF, KINASE) FAMILY"/>
    <property type="match status" value="1"/>
</dbReference>
<dbReference type="PANTHER" id="PTHR18964:SF149">
    <property type="entry name" value="BIFUNCTIONAL UDP-N-ACETYLGLUCOSAMINE 2-EPIMERASE_N-ACETYLMANNOSAMINE KINASE"/>
    <property type="match status" value="1"/>
</dbReference>
<comment type="caution">
    <text evidence="2">The sequence shown here is derived from an EMBL/GenBank/DDBJ whole genome shotgun (WGS) entry which is preliminary data.</text>
</comment>
<dbReference type="EMBL" id="WSQA01000002">
    <property type="protein sequence ID" value="MVZ61071.1"/>
    <property type="molecule type" value="Genomic_DNA"/>
</dbReference>
<proteinExistence type="inferred from homology"/>
<name>A0A6N8KXV0_9SPHI</name>
<reference evidence="2 3" key="1">
    <citation type="submission" date="2019-12" db="EMBL/GenBank/DDBJ databases">
        <authorList>
            <person name="Dong K."/>
        </authorList>
    </citation>
    <scope>NUCLEOTIDE SEQUENCE [LARGE SCALE GENOMIC DNA]</scope>
    <source>
        <strain evidence="2 3">JCM 31225</strain>
    </source>
</reference>
<dbReference type="SUPFAM" id="SSF46785">
    <property type="entry name" value="Winged helix' DNA-binding domain"/>
    <property type="match status" value="1"/>
</dbReference>
<dbReference type="PROSITE" id="PS01125">
    <property type="entry name" value="ROK"/>
    <property type="match status" value="1"/>
</dbReference>
<dbReference type="InterPro" id="IPR036390">
    <property type="entry name" value="WH_DNA-bd_sf"/>
</dbReference>
<sequence>MNFFEEINNSSLNGVALKNLYTKRSIVSYFAKNGNATIADLAKVFSLSTPKVNSVLAELMEDGIVKEYGKVDTAGGRRPTIYGLEANSCFFIGVDVKQDYVNLGISDLQSNLQKTQYNLAYELKNDQQSLEQLCQLIEEFVKQSKVPKNKILGLCLNLTGRINHRTGYSYSFFNFQEEPLSNVLESRLGMKVYLENDSRAMAVGEFNFGSVKDEQNVLFINLDHGIGMGVMIDGAIYYGKSGFAGEFGHLPVYNNEIICHCGKKGCLETEAAGWALVRKFQEKIQAGSSSILEGNAEDVKLEDIIQAAKNDDNLAIELIGEVGSHLGRGIALLINIFNPELIILGGQIASAGDYLKLPLKMAWNKYSLSVVNSDTLLKTSHLGDAAGLLGACLIVRNKVLEIE</sequence>
<dbReference type="Pfam" id="PF13412">
    <property type="entry name" value="HTH_24"/>
    <property type="match status" value="1"/>
</dbReference>
<dbReference type="Gene3D" id="1.10.10.10">
    <property type="entry name" value="Winged helix-like DNA-binding domain superfamily/Winged helix DNA-binding domain"/>
    <property type="match status" value="1"/>
</dbReference>
<dbReference type="InterPro" id="IPR049874">
    <property type="entry name" value="ROK_cs"/>
</dbReference>
<dbReference type="Proteomes" id="UP000435036">
    <property type="component" value="Unassembled WGS sequence"/>
</dbReference>
<dbReference type="InterPro" id="IPR036388">
    <property type="entry name" value="WH-like_DNA-bd_sf"/>
</dbReference>
<dbReference type="AlphaFoldDB" id="A0A6N8KXV0"/>
<comment type="similarity">
    <text evidence="1">Belongs to the ROK (NagC/XylR) family.</text>
</comment>
<accession>A0A6N8KXV0</accession>
<dbReference type="Gene3D" id="3.30.420.40">
    <property type="match status" value="2"/>
</dbReference>
<dbReference type="SUPFAM" id="SSF53067">
    <property type="entry name" value="Actin-like ATPase domain"/>
    <property type="match status" value="2"/>
</dbReference>
<evidence type="ECO:0000313" key="2">
    <source>
        <dbReference type="EMBL" id="MVZ61071.1"/>
    </source>
</evidence>